<name>A0AC61RK95_9BACT</name>
<sequence length="139" mass="15736">MAKEKKTADAVAEAQAAPAIEFVGNVNVPLEIREEIVKKAEALKAEHKLRKIFIIVVEGEEGDDKPFYIAYMRRPSLMHFSQYMNFAQKDVIQANKMLATNVFLAGDRELVDDDELFLYGAMNQLTSLIEARNAEMVKK</sequence>
<reference evidence="1" key="1">
    <citation type="submission" date="2019-04" db="EMBL/GenBank/DDBJ databases">
        <title>Microbes associate with the intestines of laboratory mice.</title>
        <authorList>
            <person name="Navarre W."/>
            <person name="Wong E."/>
            <person name="Huang K."/>
            <person name="Tropini C."/>
            <person name="Ng K."/>
            <person name="Yu B."/>
        </authorList>
    </citation>
    <scope>NUCLEOTIDE SEQUENCE</scope>
    <source>
        <strain evidence="1">NM04_E33</strain>
    </source>
</reference>
<dbReference type="EMBL" id="SRYB01000009">
    <property type="protein sequence ID" value="TGY79020.1"/>
    <property type="molecule type" value="Genomic_DNA"/>
</dbReference>
<accession>A0AC61RK95</accession>
<keyword evidence="2" id="KW-1185">Reference proteome</keyword>
<gene>
    <name evidence="1" type="ORF">E5331_08115</name>
</gene>
<dbReference type="Proteomes" id="UP000306319">
    <property type="component" value="Unassembled WGS sequence"/>
</dbReference>
<comment type="caution">
    <text evidence="1">The sequence shown here is derived from an EMBL/GenBank/DDBJ whole genome shotgun (WGS) entry which is preliminary data.</text>
</comment>
<evidence type="ECO:0000313" key="2">
    <source>
        <dbReference type="Proteomes" id="UP000306319"/>
    </source>
</evidence>
<evidence type="ECO:0000313" key="1">
    <source>
        <dbReference type="EMBL" id="TGY79020.1"/>
    </source>
</evidence>
<protein>
    <submittedName>
        <fullName evidence="1">Uncharacterized protein</fullName>
    </submittedName>
</protein>
<proteinExistence type="predicted"/>
<organism evidence="1 2">
    <name type="scientific">Lepagella muris</name>
    <dbReference type="NCBI Taxonomy" id="3032870"/>
    <lineage>
        <taxon>Bacteria</taxon>
        <taxon>Pseudomonadati</taxon>
        <taxon>Bacteroidota</taxon>
        <taxon>Bacteroidia</taxon>
        <taxon>Bacteroidales</taxon>
        <taxon>Muribaculaceae</taxon>
        <taxon>Lepagella</taxon>
    </lineage>
</organism>